<proteinExistence type="predicted"/>
<gene>
    <name evidence="1" type="ORF">LTS18_002518</name>
</gene>
<organism evidence="1 2">
    <name type="scientific">Coniosporium uncinatum</name>
    <dbReference type="NCBI Taxonomy" id="93489"/>
    <lineage>
        <taxon>Eukaryota</taxon>
        <taxon>Fungi</taxon>
        <taxon>Dikarya</taxon>
        <taxon>Ascomycota</taxon>
        <taxon>Pezizomycotina</taxon>
        <taxon>Dothideomycetes</taxon>
        <taxon>Dothideomycetes incertae sedis</taxon>
        <taxon>Coniosporium</taxon>
    </lineage>
</organism>
<keyword evidence="2" id="KW-1185">Reference proteome</keyword>
<dbReference type="Proteomes" id="UP001186974">
    <property type="component" value="Unassembled WGS sequence"/>
</dbReference>
<name>A0ACC3DE29_9PEZI</name>
<reference evidence="1" key="1">
    <citation type="submission" date="2024-09" db="EMBL/GenBank/DDBJ databases">
        <title>Black Yeasts Isolated from many extreme environments.</title>
        <authorList>
            <person name="Coleine C."/>
            <person name="Stajich J.E."/>
            <person name="Selbmann L."/>
        </authorList>
    </citation>
    <scope>NUCLEOTIDE SEQUENCE</scope>
    <source>
        <strain evidence="1">CCFEE 5737</strain>
    </source>
</reference>
<accession>A0ACC3DE29</accession>
<feature type="non-terminal residue" evidence="1">
    <location>
        <position position="60"/>
    </location>
</feature>
<sequence>MPYLERGARWMEKQEAKSIRKAMEDMDLKKERKLFDSARDEAAELVWKHQNPSKAQKSPE</sequence>
<evidence type="ECO:0000313" key="2">
    <source>
        <dbReference type="Proteomes" id="UP001186974"/>
    </source>
</evidence>
<comment type="caution">
    <text evidence="1">The sequence shown here is derived from an EMBL/GenBank/DDBJ whole genome shotgun (WGS) entry which is preliminary data.</text>
</comment>
<dbReference type="EMBL" id="JAWDJW010006277">
    <property type="protein sequence ID" value="KAK3065690.1"/>
    <property type="molecule type" value="Genomic_DNA"/>
</dbReference>
<evidence type="ECO:0000313" key="1">
    <source>
        <dbReference type="EMBL" id="KAK3065690.1"/>
    </source>
</evidence>
<protein>
    <submittedName>
        <fullName evidence="1">Uncharacterized protein</fullName>
    </submittedName>
</protein>